<evidence type="ECO:0000256" key="1">
    <source>
        <dbReference type="ARBA" id="ARBA00004196"/>
    </source>
</evidence>
<dbReference type="Proteomes" id="UP000286976">
    <property type="component" value="Unassembled WGS sequence"/>
</dbReference>
<accession>A0A432WVQ6</accession>
<comment type="subcellular location">
    <subcellularLocation>
        <location evidence="1">Cell envelope</location>
    </subcellularLocation>
</comment>
<protein>
    <recommendedName>
        <fullName evidence="7">RND efflux pump membrane fusion protein barrel-sandwich domain-containing protein</fullName>
    </recommendedName>
</protein>
<evidence type="ECO:0000313" key="5">
    <source>
        <dbReference type="EMBL" id="RUO37852.1"/>
    </source>
</evidence>
<keyword evidence="4" id="KW-0472">Membrane</keyword>
<organism evidence="5 6">
    <name type="scientific">Aliidiomarina taiwanensis</name>
    <dbReference type="NCBI Taxonomy" id="946228"/>
    <lineage>
        <taxon>Bacteria</taxon>
        <taxon>Pseudomonadati</taxon>
        <taxon>Pseudomonadota</taxon>
        <taxon>Gammaproteobacteria</taxon>
        <taxon>Alteromonadales</taxon>
        <taxon>Idiomarinaceae</taxon>
        <taxon>Aliidiomarina</taxon>
    </lineage>
</organism>
<dbReference type="PANTHER" id="PTHR32347">
    <property type="entry name" value="EFFLUX SYSTEM COMPONENT YKNX-RELATED"/>
    <property type="match status" value="1"/>
</dbReference>
<reference evidence="5 6" key="1">
    <citation type="journal article" date="2011" name="Front. Microbiol.">
        <title>Genomic signatures of strain selection and enhancement in Bacillus atrophaeus var. globigii, a historical biowarfare simulant.</title>
        <authorList>
            <person name="Gibbons H.S."/>
            <person name="Broomall S.M."/>
            <person name="McNew L.A."/>
            <person name="Daligault H."/>
            <person name="Chapman C."/>
            <person name="Bruce D."/>
            <person name="Karavis M."/>
            <person name="Krepps M."/>
            <person name="McGregor P.A."/>
            <person name="Hong C."/>
            <person name="Park K.H."/>
            <person name="Akmal A."/>
            <person name="Feldman A."/>
            <person name="Lin J.S."/>
            <person name="Chang W.E."/>
            <person name="Higgs B.W."/>
            <person name="Demirev P."/>
            <person name="Lindquist J."/>
            <person name="Liem A."/>
            <person name="Fochler E."/>
            <person name="Read T.D."/>
            <person name="Tapia R."/>
            <person name="Johnson S."/>
            <person name="Bishop-Lilly K.A."/>
            <person name="Detter C."/>
            <person name="Han C."/>
            <person name="Sozhamannan S."/>
            <person name="Rosenzweig C.N."/>
            <person name="Skowronski E.W."/>
        </authorList>
    </citation>
    <scope>NUCLEOTIDE SEQUENCE [LARGE SCALE GENOMIC DNA]</scope>
    <source>
        <strain evidence="5 6">AIT1</strain>
    </source>
</reference>
<keyword evidence="4" id="KW-1133">Transmembrane helix</keyword>
<sequence length="421" mass="46986">MSRIKTSLDKMNRKKPLINWPLWLFVAGSMTFAFTSLFIAGVFDRTLRYSELQLALPEQRTITPHYRLTGEVHLHQQRILIARTPGTVESILISPGSKTTAGTTLAKLINLELQEEVELLEMELSALKSELALRIQRAEQRLQSQIYEVELARGNAEMERARLESETTLHEINLVSDIDFNVAKLRAKQAEIELLRQQQEQSLAKQELTLSQQSADDEISRLESRIVFKQRKLSELTIIAPEEMTVLELDSRLSLGAALDAGAPLLSYYKSGDLGIRVLIPPSMLSRINVGQQGVFSVGNLTLSATVVRIGARVEGGSLPVWLAPVEPVENYATEGQDVPVELTLSSSTAPFVIPTPAWYRGPGNYEIYCYRHELITPCDIELGYTDGELVEVLTELAPGTLLEVTSAHRWLGDAPREVQQ</sequence>
<dbReference type="RefSeq" id="WP_126758175.1">
    <property type="nucleotide sequence ID" value="NZ_PIPQ01000011.1"/>
</dbReference>
<dbReference type="PANTHER" id="PTHR32347:SF23">
    <property type="entry name" value="BLL5650 PROTEIN"/>
    <property type="match status" value="1"/>
</dbReference>
<feature type="coiled-coil region" evidence="3">
    <location>
        <begin position="180"/>
        <end position="225"/>
    </location>
</feature>
<dbReference type="EMBL" id="PIPQ01000011">
    <property type="protein sequence ID" value="RUO37852.1"/>
    <property type="molecule type" value="Genomic_DNA"/>
</dbReference>
<keyword evidence="2 3" id="KW-0175">Coiled coil</keyword>
<dbReference type="OrthoDB" id="9806939at2"/>
<comment type="caution">
    <text evidence="5">The sequence shown here is derived from an EMBL/GenBank/DDBJ whole genome shotgun (WGS) entry which is preliminary data.</text>
</comment>
<evidence type="ECO:0000256" key="3">
    <source>
        <dbReference type="SAM" id="Coils"/>
    </source>
</evidence>
<evidence type="ECO:0008006" key="7">
    <source>
        <dbReference type="Google" id="ProtNLM"/>
    </source>
</evidence>
<evidence type="ECO:0000256" key="2">
    <source>
        <dbReference type="ARBA" id="ARBA00023054"/>
    </source>
</evidence>
<dbReference type="AlphaFoldDB" id="A0A432WVQ6"/>
<evidence type="ECO:0000256" key="4">
    <source>
        <dbReference type="SAM" id="Phobius"/>
    </source>
</evidence>
<feature type="transmembrane region" description="Helical" evidence="4">
    <location>
        <begin position="20"/>
        <end position="43"/>
    </location>
</feature>
<name>A0A432WVQ6_9GAMM</name>
<proteinExistence type="predicted"/>
<dbReference type="InterPro" id="IPR050465">
    <property type="entry name" value="UPF0194_transport"/>
</dbReference>
<keyword evidence="6" id="KW-1185">Reference proteome</keyword>
<keyword evidence="4" id="KW-0812">Transmembrane</keyword>
<evidence type="ECO:0000313" key="6">
    <source>
        <dbReference type="Proteomes" id="UP000286976"/>
    </source>
</evidence>
<dbReference type="GO" id="GO:0030313">
    <property type="term" value="C:cell envelope"/>
    <property type="evidence" value="ECO:0007669"/>
    <property type="project" value="UniProtKB-SubCell"/>
</dbReference>
<gene>
    <name evidence="5" type="ORF">CWE15_11235</name>
</gene>